<proteinExistence type="predicted"/>
<evidence type="ECO:0000313" key="2">
    <source>
        <dbReference type="EMBL" id="RIB24256.1"/>
    </source>
</evidence>
<feature type="compositionally biased region" description="Polar residues" evidence="1">
    <location>
        <begin position="27"/>
        <end position="61"/>
    </location>
</feature>
<feature type="compositionally biased region" description="Basic residues" evidence="1">
    <location>
        <begin position="71"/>
        <end position="91"/>
    </location>
</feature>
<feature type="region of interest" description="Disordered" evidence="1">
    <location>
        <begin position="1"/>
        <end position="153"/>
    </location>
</feature>
<reference evidence="2 3" key="1">
    <citation type="submission" date="2018-06" db="EMBL/GenBank/DDBJ databases">
        <title>Comparative genomics reveals the genomic features of Rhizophagus irregularis, R. cerebriforme, R. diaphanum and Gigaspora rosea, and their symbiotic lifestyle signature.</title>
        <authorList>
            <person name="Morin E."/>
            <person name="San Clemente H."/>
            <person name="Chen E.C.H."/>
            <person name="De La Providencia I."/>
            <person name="Hainaut M."/>
            <person name="Kuo A."/>
            <person name="Kohler A."/>
            <person name="Murat C."/>
            <person name="Tang N."/>
            <person name="Roy S."/>
            <person name="Loubradou J."/>
            <person name="Henrissat B."/>
            <person name="Grigoriev I.V."/>
            <person name="Corradi N."/>
            <person name="Roux C."/>
            <person name="Martin F.M."/>
        </authorList>
    </citation>
    <scope>NUCLEOTIDE SEQUENCE [LARGE SCALE GENOMIC DNA]</scope>
    <source>
        <strain evidence="2 3">DAOM 194757</strain>
    </source>
</reference>
<evidence type="ECO:0000313" key="3">
    <source>
        <dbReference type="Proteomes" id="UP000266673"/>
    </source>
</evidence>
<gene>
    <name evidence="2" type="ORF">C2G38_2169098</name>
</gene>
<protein>
    <submittedName>
        <fullName evidence="2">Uncharacterized protein</fullName>
    </submittedName>
</protein>
<feature type="compositionally biased region" description="Polar residues" evidence="1">
    <location>
        <begin position="1"/>
        <end position="10"/>
    </location>
</feature>
<keyword evidence="3" id="KW-1185">Reference proteome</keyword>
<feature type="compositionally biased region" description="Basic residues" evidence="1">
    <location>
        <begin position="14"/>
        <end position="26"/>
    </location>
</feature>
<sequence>MSSTSRQFQDPTKKFHKNVGKGKARKTNPQDLYKTTSDTRQFTKSNPSQTTTKTRLINSRPNEVGQDKPSIKKKHLKNEKGSVKNHSKHKEQQHWKNTQKLLTKTPEKNAKPFQKNAEDNPTKRLEKTQDQSTRSSARPPHKTTSDARSVHEI</sequence>
<name>A0A397VZ16_9GLOM</name>
<evidence type="ECO:0000256" key="1">
    <source>
        <dbReference type="SAM" id="MobiDB-lite"/>
    </source>
</evidence>
<dbReference type="Proteomes" id="UP000266673">
    <property type="component" value="Unassembled WGS sequence"/>
</dbReference>
<dbReference type="EMBL" id="QKWP01000224">
    <property type="protein sequence ID" value="RIB24256.1"/>
    <property type="molecule type" value="Genomic_DNA"/>
</dbReference>
<dbReference type="AlphaFoldDB" id="A0A397VZ16"/>
<feature type="compositionally biased region" description="Basic and acidic residues" evidence="1">
    <location>
        <begin position="105"/>
        <end position="129"/>
    </location>
</feature>
<feature type="compositionally biased region" description="Basic and acidic residues" evidence="1">
    <location>
        <begin position="143"/>
        <end position="153"/>
    </location>
</feature>
<comment type="caution">
    <text evidence="2">The sequence shown here is derived from an EMBL/GenBank/DDBJ whole genome shotgun (WGS) entry which is preliminary data.</text>
</comment>
<accession>A0A397VZ16</accession>
<organism evidence="2 3">
    <name type="scientific">Gigaspora rosea</name>
    <dbReference type="NCBI Taxonomy" id="44941"/>
    <lineage>
        <taxon>Eukaryota</taxon>
        <taxon>Fungi</taxon>
        <taxon>Fungi incertae sedis</taxon>
        <taxon>Mucoromycota</taxon>
        <taxon>Glomeromycotina</taxon>
        <taxon>Glomeromycetes</taxon>
        <taxon>Diversisporales</taxon>
        <taxon>Gigasporaceae</taxon>
        <taxon>Gigaspora</taxon>
    </lineage>
</organism>